<feature type="compositionally biased region" description="Basic and acidic residues" evidence="1">
    <location>
        <begin position="299"/>
        <end position="309"/>
    </location>
</feature>
<name>A0A7J8P3P3_GOSRA</name>
<gene>
    <name evidence="2" type="ORF">Gorai_014710</name>
</gene>
<proteinExistence type="predicted"/>
<dbReference type="Proteomes" id="UP000593578">
    <property type="component" value="Unassembled WGS sequence"/>
</dbReference>
<dbReference type="AlphaFoldDB" id="A0A7J8P3P3"/>
<evidence type="ECO:0000313" key="3">
    <source>
        <dbReference type="Proteomes" id="UP000593578"/>
    </source>
</evidence>
<dbReference type="EMBL" id="JABEZZ010000004">
    <property type="protein sequence ID" value="MBA0583869.1"/>
    <property type="molecule type" value="Genomic_DNA"/>
</dbReference>
<protein>
    <submittedName>
        <fullName evidence="2">Uncharacterized protein</fullName>
    </submittedName>
</protein>
<organism evidence="2 3">
    <name type="scientific">Gossypium raimondii</name>
    <name type="common">Peruvian cotton</name>
    <name type="synonym">Gossypium klotzschianum subsp. raimondii</name>
    <dbReference type="NCBI Taxonomy" id="29730"/>
    <lineage>
        <taxon>Eukaryota</taxon>
        <taxon>Viridiplantae</taxon>
        <taxon>Streptophyta</taxon>
        <taxon>Embryophyta</taxon>
        <taxon>Tracheophyta</taxon>
        <taxon>Spermatophyta</taxon>
        <taxon>Magnoliopsida</taxon>
        <taxon>eudicotyledons</taxon>
        <taxon>Gunneridae</taxon>
        <taxon>Pentapetalae</taxon>
        <taxon>rosids</taxon>
        <taxon>malvids</taxon>
        <taxon>Malvales</taxon>
        <taxon>Malvaceae</taxon>
        <taxon>Malvoideae</taxon>
        <taxon>Gossypium</taxon>
    </lineage>
</organism>
<evidence type="ECO:0000313" key="2">
    <source>
        <dbReference type="EMBL" id="MBA0583869.1"/>
    </source>
</evidence>
<sequence length="309" mass="33928">MEFTVVSNCGQWILTHQDHSHAVCWPGFTFQKNRLPLKCLLMADSNMWNLRHYPMYVSRVSSHGGEEIPKSSLSSETASAKKRDALPTIGEAFGPWMLFSIDSEYLTSELEAPFKVLGTTRFIQGDFIKNLKGKEIEKGSGSMVVVNLGKGLSGCVDDCGPSIKSRPYSTLGLRQKCNGSPLECFGLQPIAGQISNSYNLGLEGATGIKNKDPTILISFSNDKATSLHSNPTFEKHPKAKVGLISNALNPKKHIVITFQEKLDNKSKPKMHANPSNIPKGHGAESRKGNGHSRKSLFKSIREREGNSNL</sequence>
<accession>A0A7J8P3P3</accession>
<feature type="non-terminal residue" evidence="2">
    <location>
        <position position="309"/>
    </location>
</feature>
<comment type="caution">
    <text evidence="2">The sequence shown here is derived from an EMBL/GenBank/DDBJ whole genome shotgun (WGS) entry which is preliminary data.</text>
</comment>
<reference evidence="2 3" key="1">
    <citation type="journal article" date="2019" name="Genome Biol. Evol.">
        <title>Insights into the evolution of the New World diploid cottons (Gossypium, subgenus Houzingenia) based on genome sequencing.</title>
        <authorList>
            <person name="Grover C.E."/>
            <person name="Arick M.A. 2nd"/>
            <person name="Thrash A."/>
            <person name="Conover J.L."/>
            <person name="Sanders W.S."/>
            <person name="Peterson D.G."/>
            <person name="Frelichowski J.E."/>
            <person name="Scheffler J.A."/>
            <person name="Scheffler B.E."/>
            <person name="Wendel J.F."/>
        </authorList>
    </citation>
    <scope>NUCLEOTIDE SEQUENCE [LARGE SCALE GENOMIC DNA]</scope>
    <source>
        <strain evidence="2">8</strain>
        <tissue evidence="2">Leaf</tissue>
    </source>
</reference>
<evidence type="ECO:0000256" key="1">
    <source>
        <dbReference type="SAM" id="MobiDB-lite"/>
    </source>
</evidence>
<feature type="region of interest" description="Disordered" evidence="1">
    <location>
        <begin position="260"/>
        <end position="309"/>
    </location>
</feature>